<organism evidence="2 3">
    <name type="scientific">Symbiobacterium thermophilum</name>
    <dbReference type="NCBI Taxonomy" id="2734"/>
    <lineage>
        <taxon>Bacteria</taxon>
        <taxon>Bacillati</taxon>
        <taxon>Bacillota</taxon>
        <taxon>Clostridia</taxon>
        <taxon>Eubacteriales</taxon>
        <taxon>Symbiobacteriaceae</taxon>
        <taxon>Symbiobacterium</taxon>
    </lineage>
</organism>
<reference evidence="2" key="1">
    <citation type="submission" date="2017-11" db="EMBL/GenBank/DDBJ databases">
        <title>Three new genomes from thermophilic consortium.</title>
        <authorList>
            <person name="Quaggio R."/>
            <person name="Amgarten D."/>
            <person name="Setubal J.C."/>
        </authorList>
    </citation>
    <scope>NUCLEOTIDE SEQUENCE</scope>
    <source>
        <strain evidence="2">ZCTH01-B2</strain>
    </source>
</reference>
<evidence type="ECO:0000313" key="2">
    <source>
        <dbReference type="EMBL" id="MBY6275653.1"/>
    </source>
</evidence>
<dbReference type="AlphaFoldDB" id="A0A953I726"/>
<keyword evidence="1" id="KW-0175">Coiled coil</keyword>
<dbReference type="Proteomes" id="UP000732377">
    <property type="component" value="Unassembled WGS sequence"/>
</dbReference>
<accession>A0A953I726</accession>
<protein>
    <submittedName>
        <fullName evidence="2">Uncharacterized protein</fullName>
    </submittedName>
</protein>
<evidence type="ECO:0000256" key="1">
    <source>
        <dbReference type="SAM" id="Coils"/>
    </source>
</evidence>
<proteinExistence type="predicted"/>
<comment type="caution">
    <text evidence="2">The sequence shown here is derived from an EMBL/GenBank/DDBJ whole genome shotgun (WGS) entry which is preliminary data.</text>
</comment>
<gene>
    <name evidence="2" type="ORF">CWE10_05425</name>
</gene>
<name>A0A953I726_SYMTR</name>
<dbReference type="EMBL" id="PIUK01000034">
    <property type="protein sequence ID" value="MBY6275653.1"/>
    <property type="molecule type" value="Genomic_DNA"/>
</dbReference>
<feature type="coiled-coil region" evidence="1">
    <location>
        <begin position="67"/>
        <end position="94"/>
    </location>
</feature>
<evidence type="ECO:0000313" key="3">
    <source>
        <dbReference type="Proteomes" id="UP000732377"/>
    </source>
</evidence>
<sequence>MSSGRAAMVESAGLQRAYREALALGEELLRVLQQPPTEEGLARVEQLVEARGRAMQEAQSLLAQGAERQFREDLEALLRQQQALEGQMRRWMDALRTALGEAGAARASAAGARRMMGTRPAARWLDERR</sequence>